<keyword evidence="2" id="KW-0520">NAD</keyword>
<name>A0A7G1NX43_9ACTN</name>
<keyword evidence="1" id="KW-0560">Oxidoreductase</keyword>
<proteinExistence type="predicted"/>
<dbReference type="PRINTS" id="PR00420">
    <property type="entry name" value="RNGMNOXGNASE"/>
</dbReference>
<evidence type="ECO:0000313" key="4">
    <source>
        <dbReference type="EMBL" id="BCL26116.1"/>
    </source>
</evidence>
<dbReference type="PANTHER" id="PTHR43476">
    <property type="entry name" value="3-(3-HYDROXY-PHENYL)PROPIONATE/3-HYDROXYCINNAMIC ACID HYDROXYLASE"/>
    <property type="match status" value="1"/>
</dbReference>
<dbReference type="KEGG" id="sgm:GCM10017557_09750"/>
<dbReference type="AlphaFoldDB" id="A0A7G1NX43"/>
<dbReference type="Proteomes" id="UP000516444">
    <property type="component" value="Chromosome"/>
</dbReference>
<protein>
    <recommendedName>
        <fullName evidence="3">FAD-binding domain-containing protein</fullName>
    </recommendedName>
</protein>
<dbReference type="OrthoDB" id="3169239at2"/>
<keyword evidence="5" id="KW-1185">Reference proteome</keyword>
<dbReference type="InterPro" id="IPR002938">
    <property type="entry name" value="FAD-bd"/>
</dbReference>
<dbReference type="Pfam" id="PF01494">
    <property type="entry name" value="FAD_binding_3"/>
    <property type="match status" value="1"/>
</dbReference>
<evidence type="ECO:0000259" key="3">
    <source>
        <dbReference type="Pfam" id="PF01494"/>
    </source>
</evidence>
<dbReference type="InterPro" id="IPR036188">
    <property type="entry name" value="FAD/NAD-bd_sf"/>
</dbReference>
<organism evidence="4 5">
    <name type="scientific">Streptomyces aurantiacus</name>
    <dbReference type="NCBI Taxonomy" id="47760"/>
    <lineage>
        <taxon>Bacteria</taxon>
        <taxon>Bacillati</taxon>
        <taxon>Actinomycetota</taxon>
        <taxon>Actinomycetes</taxon>
        <taxon>Kitasatosporales</taxon>
        <taxon>Streptomycetaceae</taxon>
        <taxon>Streptomyces</taxon>
        <taxon>Streptomyces aurantiacus group</taxon>
    </lineage>
</organism>
<dbReference type="SUPFAM" id="SSF51905">
    <property type="entry name" value="FAD/NAD(P)-binding domain"/>
    <property type="match status" value="1"/>
</dbReference>
<dbReference type="Gene3D" id="3.30.9.20">
    <property type="match status" value="1"/>
</dbReference>
<dbReference type="PANTHER" id="PTHR43476:SF4">
    <property type="entry name" value="BLR0106 PROTEIN"/>
    <property type="match status" value="1"/>
</dbReference>
<dbReference type="Gene3D" id="3.50.50.60">
    <property type="entry name" value="FAD/NAD(P)-binding domain"/>
    <property type="match status" value="1"/>
</dbReference>
<evidence type="ECO:0000313" key="5">
    <source>
        <dbReference type="Proteomes" id="UP000516444"/>
    </source>
</evidence>
<reference evidence="4 5" key="1">
    <citation type="journal article" date="2014" name="Int. J. Syst. Evol. Microbiol.">
        <title>Complete genome sequence of Corynebacterium casei LMG S-19264T (=DSM 44701T), isolated from a smear-ripened cheese.</title>
        <authorList>
            <consortium name="US DOE Joint Genome Institute (JGI-PGF)"/>
            <person name="Walter F."/>
            <person name="Albersmeier A."/>
            <person name="Kalinowski J."/>
            <person name="Ruckert C."/>
        </authorList>
    </citation>
    <scope>NUCLEOTIDE SEQUENCE [LARGE SCALE GENOMIC DNA]</scope>
    <source>
        <strain evidence="4 5">JCM 4677</strain>
    </source>
</reference>
<dbReference type="RefSeq" id="WP_055509483.1">
    <property type="nucleotide sequence ID" value="NZ_AP023440.1"/>
</dbReference>
<dbReference type="GO" id="GO:0016491">
    <property type="term" value="F:oxidoreductase activity"/>
    <property type="evidence" value="ECO:0007669"/>
    <property type="project" value="UniProtKB-KW"/>
</dbReference>
<evidence type="ECO:0000256" key="2">
    <source>
        <dbReference type="ARBA" id="ARBA00023027"/>
    </source>
</evidence>
<dbReference type="GO" id="GO:0071949">
    <property type="term" value="F:FAD binding"/>
    <property type="evidence" value="ECO:0007669"/>
    <property type="project" value="InterPro"/>
</dbReference>
<dbReference type="EMBL" id="AP023440">
    <property type="protein sequence ID" value="BCL26116.1"/>
    <property type="molecule type" value="Genomic_DNA"/>
</dbReference>
<feature type="domain" description="FAD-binding" evidence="3">
    <location>
        <begin position="6"/>
        <end position="327"/>
    </location>
</feature>
<dbReference type="InterPro" id="IPR050631">
    <property type="entry name" value="PheA/TfdB_FAD_monoxygenase"/>
</dbReference>
<evidence type="ECO:0000256" key="1">
    <source>
        <dbReference type="ARBA" id="ARBA00023002"/>
    </source>
</evidence>
<accession>A0A7G1NX43</accession>
<sequence>MRLSSVAVLGGGPGGLYAARLMKLRRPECAVTVYEQSPPSGTFGFGVGLATATQRHLEKADPVSLRAIVADAWRHEMSMSVGDVTVTLPAGDLIAIGRARLLEILRDQALAAGVEIHDGTRVSAEELDADLVIAADGVNSATRERFGAELGVRVDRHDSLYLWCGTDFALPRAVFRPEVTGHGTFVAHAYPYQRDRSTFLVETDPGTWRRAGFDATTDRTAPDQSDETALDHLSDVFADTLRGHRLIGNRTRWLRFRTVTCETWHHGNVVLLGDAAHTAHYSIGSGTKLAMESGIALVEALDAGPDLESALTAYETARRPAVEHLQDTARRSMRWWDEFPERLDLPVEQLLIAYMTRAGKVSLERLARDAPAVVAAGLARYDGGPVERLPDDVVGWVLDRPLDAGGQHWPTRAVPCGGLHESEKVTALDAGTTRESALAAFDAAERVRRTGRLVGVRVPDGLRGLAAEALAGGRVDLVELV</sequence>
<gene>
    <name evidence="4" type="ORF">GCM10017557_09750</name>
</gene>